<name>A0A9Q0I814_9TELE</name>
<evidence type="ECO:0000256" key="5">
    <source>
        <dbReference type="ARBA" id="ARBA00022729"/>
    </source>
</evidence>
<keyword evidence="12" id="KW-1185">Reference proteome</keyword>
<keyword evidence="9" id="KW-0357">Heparan sulfate</keyword>
<dbReference type="Proteomes" id="UP001148018">
    <property type="component" value="Unassembled WGS sequence"/>
</dbReference>
<sequence>MRGFWLSLPHTICNDDKMATDVTNDDRCWNGQTRGRCVCVCVSLSVCVCVCGQRYQCTVNGIF</sequence>
<keyword evidence="8" id="KW-0325">Glycoprotein</keyword>
<evidence type="ECO:0000256" key="3">
    <source>
        <dbReference type="ARBA" id="ARBA00022475"/>
    </source>
</evidence>
<dbReference type="GO" id="GO:0005886">
    <property type="term" value="C:plasma membrane"/>
    <property type="evidence" value="ECO:0007669"/>
    <property type="project" value="UniProtKB-SubCell"/>
</dbReference>
<evidence type="ECO:0000256" key="2">
    <source>
        <dbReference type="ARBA" id="ARBA00010260"/>
    </source>
</evidence>
<comment type="similarity">
    <text evidence="2">Belongs to the glypican family.</text>
</comment>
<accession>A0A9Q0I814</accession>
<evidence type="ECO:0000256" key="6">
    <source>
        <dbReference type="ARBA" id="ARBA00022974"/>
    </source>
</evidence>
<evidence type="ECO:0000256" key="8">
    <source>
        <dbReference type="ARBA" id="ARBA00023180"/>
    </source>
</evidence>
<comment type="caution">
    <text evidence="11">The sequence shown here is derived from an EMBL/GenBank/DDBJ whole genome shotgun (WGS) entry which is preliminary data.</text>
</comment>
<keyword evidence="7" id="KW-0472">Membrane</keyword>
<evidence type="ECO:0000256" key="10">
    <source>
        <dbReference type="ARBA" id="ARBA00023288"/>
    </source>
</evidence>
<keyword evidence="3" id="KW-1003">Cell membrane</keyword>
<dbReference type="AlphaFoldDB" id="A0A9Q0I814"/>
<organism evidence="11 12">
    <name type="scientific">Muraenolepis orangiensis</name>
    <name type="common">Patagonian moray cod</name>
    <dbReference type="NCBI Taxonomy" id="630683"/>
    <lineage>
        <taxon>Eukaryota</taxon>
        <taxon>Metazoa</taxon>
        <taxon>Chordata</taxon>
        <taxon>Craniata</taxon>
        <taxon>Vertebrata</taxon>
        <taxon>Euteleostomi</taxon>
        <taxon>Actinopterygii</taxon>
        <taxon>Neopterygii</taxon>
        <taxon>Teleostei</taxon>
        <taxon>Neoteleostei</taxon>
        <taxon>Acanthomorphata</taxon>
        <taxon>Zeiogadaria</taxon>
        <taxon>Gadariae</taxon>
        <taxon>Gadiformes</taxon>
        <taxon>Muraenolepidoidei</taxon>
        <taxon>Muraenolepididae</taxon>
        <taxon>Muraenolepis</taxon>
    </lineage>
</organism>
<keyword evidence="6" id="KW-0654">Proteoglycan</keyword>
<keyword evidence="5" id="KW-0732">Signal</keyword>
<protein>
    <submittedName>
        <fullName evidence="11">Uncharacterized protein</fullName>
    </submittedName>
</protein>
<evidence type="ECO:0000256" key="4">
    <source>
        <dbReference type="ARBA" id="ARBA00022622"/>
    </source>
</evidence>
<evidence type="ECO:0000256" key="7">
    <source>
        <dbReference type="ARBA" id="ARBA00023136"/>
    </source>
</evidence>
<reference evidence="11" key="1">
    <citation type="submission" date="2022-07" db="EMBL/GenBank/DDBJ databases">
        <title>Chromosome-level genome of Muraenolepis orangiensis.</title>
        <authorList>
            <person name="Kim J."/>
        </authorList>
    </citation>
    <scope>NUCLEOTIDE SEQUENCE</scope>
    <source>
        <strain evidence="11">KU_S4_2022</strain>
        <tissue evidence="11">Muscle</tissue>
    </source>
</reference>
<gene>
    <name evidence="11" type="ORF">NHX12_011817</name>
</gene>
<evidence type="ECO:0000313" key="11">
    <source>
        <dbReference type="EMBL" id="KAJ3588223.1"/>
    </source>
</evidence>
<evidence type="ECO:0000313" key="12">
    <source>
        <dbReference type="Proteomes" id="UP001148018"/>
    </source>
</evidence>
<dbReference type="Pfam" id="PF01153">
    <property type="entry name" value="Glypican"/>
    <property type="match status" value="1"/>
</dbReference>
<comment type="subcellular location">
    <subcellularLocation>
        <location evidence="1">Cell membrane</location>
        <topology evidence="1">Lipid-anchor</topology>
        <topology evidence="1">GPI-anchor</topology>
    </subcellularLocation>
</comment>
<dbReference type="EMBL" id="JANIIK010000116">
    <property type="protein sequence ID" value="KAJ3588223.1"/>
    <property type="molecule type" value="Genomic_DNA"/>
</dbReference>
<evidence type="ECO:0000256" key="9">
    <source>
        <dbReference type="ARBA" id="ARBA00023207"/>
    </source>
</evidence>
<dbReference type="InterPro" id="IPR001863">
    <property type="entry name" value="Glypican"/>
</dbReference>
<dbReference type="GO" id="GO:0009966">
    <property type="term" value="P:regulation of signal transduction"/>
    <property type="evidence" value="ECO:0007669"/>
    <property type="project" value="InterPro"/>
</dbReference>
<dbReference type="GO" id="GO:0098552">
    <property type="term" value="C:side of membrane"/>
    <property type="evidence" value="ECO:0007669"/>
    <property type="project" value="UniProtKB-KW"/>
</dbReference>
<evidence type="ECO:0000256" key="1">
    <source>
        <dbReference type="ARBA" id="ARBA00004609"/>
    </source>
</evidence>
<feature type="non-terminal residue" evidence="11">
    <location>
        <position position="1"/>
    </location>
</feature>
<keyword evidence="10" id="KW-0449">Lipoprotein</keyword>
<keyword evidence="4" id="KW-0336">GPI-anchor</keyword>
<proteinExistence type="inferred from homology"/>